<dbReference type="InterPro" id="IPR013324">
    <property type="entry name" value="RNA_pol_sigma_r3/r4-like"/>
</dbReference>
<dbReference type="GO" id="GO:0003677">
    <property type="term" value="F:DNA binding"/>
    <property type="evidence" value="ECO:0007669"/>
    <property type="project" value="InterPro"/>
</dbReference>
<feature type="domain" description="RNA polymerase sigma-70 region 2" evidence="5">
    <location>
        <begin position="26"/>
        <end position="92"/>
    </location>
</feature>
<proteinExistence type="inferred from homology"/>
<reference evidence="7 8" key="1">
    <citation type="submission" date="2016-06" db="EMBL/GenBank/DDBJ databases">
        <title>Complete genome sequence of a deep-branching marine Gamma Proteobacterium Woeseia oceani type strain XK5.</title>
        <authorList>
            <person name="Mu D."/>
            <person name="Du Z."/>
        </authorList>
    </citation>
    <scope>NUCLEOTIDE SEQUENCE [LARGE SCALE GENOMIC DNA]</scope>
    <source>
        <strain evidence="7 8">XK5</strain>
    </source>
</reference>
<feature type="domain" description="RNA polymerase sigma factor 70 region 4 type 2" evidence="6">
    <location>
        <begin position="125"/>
        <end position="177"/>
    </location>
</feature>
<dbReference type="Proteomes" id="UP000092695">
    <property type="component" value="Chromosome"/>
</dbReference>
<comment type="similarity">
    <text evidence="1">Belongs to the sigma-70 factor family. ECF subfamily.</text>
</comment>
<evidence type="ECO:0000256" key="3">
    <source>
        <dbReference type="ARBA" id="ARBA00023082"/>
    </source>
</evidence>
<dbReference type="InterPro" id="IPR007627">
    <property type="entry name" value="RNA_pol_sigma70_r2"/>
</dbReference>
<name>A0A193LCQ6_9GAMM</name>
<evidence type="ECO:0000259" key="6">
    <source>
        <dbReference type="Pfam" id="PF08281"/>
    </source>
</evidence>
<evidence type="ECO:0000259" key="5">
    <source>
        <dbReference type="Pfam" id="PF04542"/>
    </source>
</evidence>
<accession>A0A193LCQ6</accession>
<dbReference type="KEGG" id="woc:BA177_02560"/>
<dbReference type="Gene3D" id="1.10.10.10">
    <property type="entry name" value="Winged helix-like DNA-binding domain superfamily/Winged helix DNA-binding domain"/>
    <property type="match status" value="1"/>
</dbReference>
<dbReference type="SUPFAM" id="SSF88659">
    <property type="entry name" value="Sigma3 and sigma4 domains of RNA polymerase sigma factors"/>
    <property type="match status" value="1"/>
</dbReference>
<evidence type="ECO:0000256" key="1">
    <source>
        <dbReference type="ARBA" id="ARBA00010641"/>
    </source>
</evidence>
<keyword evidence="4" id="KW-0804">Transcription</keyword>
<dbReference type="Pfam" id="PF04542">
    <property type="entry name" value="Sigma70_r2"/>
    <property type="match status" value="1"/>
</dbReference>
<dbReference type="EMBL" id="CP016268">
    <property type="protein sequence ID" value="ANO50248.1"/>
    <property type="molecule type" value="Genomic_DNA"/>
</dbReference>
<dbReference type="Gene3D" id="1.10.1740.10">
    <property type="match status" value="1"/>
</dbReference>
<dbReference type="STRING" id="1548547.BA177_02560"/>
<dbReference type="Pfam" id="PF08281">
    <property type="entry name" value="Sigma70_r4_2"/>
    <property type="match status" value="1"/>
</dbReference>
<dbReference type="InterPro" id="IPR039425">
    <property type="entry name" value="RNA_pol_sigma-70-like"/>
</dbReference>
<sequence length="203" mass="23279">MWQGVWQYVDGSSFMEPSNESFDALVIRTRDALTAYLRQYLTTPEDIQDVLQEAYLKVYCVLRNKRNVEHMPSSLLYTTARNIALSRLRHRQVVARSAPAVAVSEELRRESRTAFQQLSRNERRRRLMRAVNDLPPKCREVFVLRMIESLSQREIGERLGIAVSTVEKHLAKGLRLCKQTIAAQRAANAVVEHVEPASRKAAS</sequence>
<protein>
    <submittedName>
        <fullName evidence="7">Uncharacterized protein</fullName>
    </submittedName>
</protein>
<evidence type="ECO:0000256" key="2">
    <source>
        <dbReference type="ARBA" id="ARBA00023015"/>
    </source>
</evidence>
<dbReference type="SUPFAM" id="SSF88946">
    <property type="entry name" value="Sigma2 domain of RNA polymerase sigma factors"/>
    <property type="match status" value="1"/>
</dbReference>
<dbReference type="InterPro" id="IPR013249">
    <property type="entry name" value="RNA_pol_sigma70_r4_t2"/>
</dbReference>
<gene>
    <name evidence="7" type="ORF">BA177_02560</name>
</gene>
<evidence type="ECO:0000313" key="8">
    <source>
        <dbReference type="Proteomes" id="UP000092695"/>
    </source>
</evidence>
<organism evidence="7 8">
    <name type="scientific">Woeseia oceani</name>
    <dbReference type="NCBI Taxonomy" id="1548547"/>
    <lineage>
        <taxon>Bacteria</taxon>
        <taxon>Pseudomonadati</taxon>
        <taxon>Pseudomonadota</taxon>
        <taxon>Gammaproteobacteria</taxon>
        <taxon>Woeseiales</taxon>
        <taxon>Woeseiaceae</taxon>
        <taxon>Woeseia</taxon>
    </lineage>
</organism>
<keyword evidence="3" id="KW-0731">Sigma factor</keyword>
<dbReference type="PANTHER" id="PTHR43133:SF63">
    <property type="entry name" value="RNA POLYMERASE SIGMA FACTOR FECI-RELATED"/>
    <property type="match status" value="1"/>
</dbReference>
<dbReference type="AlphaFoldDB" id="A0A193LCQ6"/>
<dbReference type="CDD" id="cd06171">
    <property type="entry name" value="Sigma70_r4"/>
    <property type="match status" value="1"/>
</dbReference>
<dbReference type="InterPro" id="IPR014284">
    <property type="entry name" value="RNA_pol_sigma-70_dom"/>
</dbReference>
<keyword evidence="2" id="KW-0805">Transcription regulation</keyword>
<evidence type="ECO:0000256" key="4">
    <source>
        <dbReference type="ARBA" id="ARBA00023163"/>
    </source>
</evidence>
<keyword evidence="8" id="KW-1185">Reference proteome</keyword>
<dbReference type="GO" id="GO:0016987">
    <property type="term" value="F:sigma factor activity"/>
    <property type="evidence" value="ECO:0007669"/>
    <property type="project" value="UniProtKB-KW"/>
</dbReference>
<evidence type="ECO:0000313" key="7">
    <source>
        <dbReference type="EMBL" id="ANO50248.1"/>
    </source>
</evidence>
<dbReference type="InterPro" id="IPR036388">
    <property type="entry name" value="WH-like_DNA-bd_sf"/>
</dbReference>
<dbReference type="GO" id="GO:0006352">
    <property type="term" value="P:DNA-templated transcription initiation"/>
    <property type="evidence" value="ECO:0007669"/>
    <property type="project" value="InterPro"/>
</dbReference>
<dbReference type="PANTHER" id="PTHR43133">
    <property type="entry name" value="RNA POLYMERASE ECF-TYPE SIGMA FACTO"/>
    <property type="match status" value="1"/>
</dbReference>
<dbReference type="InterPro" id="IPR013325">
    <property type="entry name" value="RNA_pol_sigma_r2"/>
</dbReference>
<dbReference type="NCBIfam" id="TIGR02937">
    <property type="entry name" value="sigma70-ECF"/>
    <property type="match status" value="1"/>
</dbReference>